<evidence type="ECO:0000256" key="3">
    <source>
        <dbReference type="ARBA" id="ARBA00023316"/>
    </source>
</evidence>
<keyword evidence="4 8" id="KW-0449">Lipoprotein</keyword>
<dbReference type="InterPro" id="IPR036680">
    <property type="entry name" value="SPOR-like_sf"/>
</dbReference>
<dbReference type="RefSeq" id="WP_085125474.1">
    <property type="nucleotide sequence ID" value="NZ_FWZX01000028.1"/>
</dbReference>
<comment type="similarity">
    <text evidence="4 5">Belongs to the RlpA family.</text>
</comment>
<feature type="chain" id="PRO_5013410529" description="Endolytic peptidoglycan transglycosylase RlpA" evidence="6">
    <location>
        <begin position="30"/>
        <end position="317"/>
    </location>
</feature>
<dbReference type="GO" id="GO:0000270">
    <property type="term" value="P:peptidoglycan metabolic process"/>
    <property type="evidence" value="ECO:0007669"/>
    <property type="project" value="UniProtKB-UniRule"/>
</dbReference>
<dbReference type="Proteomes" id="UP000192917">
    <property type="component" value="Unassembled WGS sequence"/>
</dbReference>
<evidence type="ECO:0000256" key="4">
    <source>
        <dbReference type="HAMAP-Rule" id="MF_02071"/>
    </source>
</evidence>
<protein>
    <recommendedName>
        <fullName evidence="4">Endolytic peptidoglycan transglycosylase RlpA</fullName>
        <ecNumber evidence="4">4.2.2.-</ecNumber>
    </recommendedName>
</protein>
<proteinExistence type="inferred from homology"/>
<dbReference type="GO" id="GO:0005886">
    <property type="term" value="C:plasma membrane"/>
    <property type="evidence" value="ECO:0007669"/>
    <property type="project" value="UniProtKB-SubCell"/>
</dbReference>
<keyword evidence="9" id="KW-1185">Reference proteome</keyword>
<keyword evidence="4" id="KW-0472">Membrane</keyword>
<dbReference type="GO" id="GO:0008932">
    <property type="term" value="F:lytic endotransglycosylase activity"/>
    <property type="evidence" value="ECO:0007669"/>
    <property type="project" value="UniProtKB-UniRule"/>
</dbReference>
<dbReference type="STRING" id="560819.SAMN05428998_12829"/>
<dbReference type="PANTHER" id="PTHR34183:SF1">
    <property type="entry name" value="ENDOLYTIC PEPTIDOGLYCAN TRANSGLYCOSYLASE RLPA"/>
    <property type="match status" value="1"/>
</dbReference>
<evidence type="ECO:0000256" key="2">
    <source>
        <dbReference type="ARBA" id="ARBA00023239"/>
    </source>
</evidence>
<dbReference type="InterPro" id="IPR009009">
    <property type="entry name" value="RlpA-like_DPBB"/>
</dbReference>
<feature type="domain" description="SPOR" evidence="7">
    <location>
        <begin position="239"/>
        <end position="317"/>
    </location>
</feature>
<dbReference type="Gene3D" id="3.30.70.1070">
    <property type="entry name" value="Sporulation related repeat"/>
    <property type="match status" value="1"/>
</dbReference>
<dbReference type="SUPFAM" id="SSF110997">
    <property type="entry name" value="Sporulation related repeat"/>
    <property type="match status" value="1"/>
</dbReference>
<dbReference type="AlphaFoldDB" id="A0A1Y6CIZ7"/>
<dbReference type="PANTHER" id="PTHR34183">
    <property type="entry name" value="ENDOLYTIC PEPTIDOGLYCAN TRANSGLYCOSYLASE RLPA"/>
    <property type="match status" value="1"/>
</dbReference>
<dbReference type="InterPro" id="IPR012997">
    <property type="entry name" value="RplA"/>
</dbReference>
<dbReference type="InterPro" id="IPR036908">
    <property type="entry name" value="RlpA-like_sf"/>
</dbReference>
<organism evidence="8 9">
    <name type="scientific">Tistlia consotensis USBA 355</name>
    <dbReference type="NCBI Taxonomy" id="560819"/>
    <lineage>
        <taxon>Bacteria</taxon>
        <taxon>Pseudomonadati</taxon>
        <taxon>Pseudomonadota</taxon>
        <taxon>Alphaproteobacteria</taxon>
        <taxon>Rhodospirillales</taxon>
        <taxon>Rhodovibrionaceae</taxon>
        <taxon>Tistlia</taxon>
    </lineage>
</organism>
<gene>
    <name evidence="4" type="primary">rlpA</name>
    <name evidence="8" type="ORF">SAMN05428998_12829</name>
</gene>
<evidence type="ECO:0000259" key="7">
    <source>
        <dbReference type="PROSITE" id="PS51724"/>
    </source>
</evidence>
<keyword evidence="4" id="KW-0564">Palmitate</keyword>
<evidence type="ECO:0000256" key="5">
    <source>
        <dbReference type="RuleBase" id="RU003495"/>
    </source>
</evidence>
<evidence type="ECO:0000313" key="8">
    <source>
        <dbReference type="EMBL" id="SMF68924.1"/>
    </source>
</evidence>
<reference evidence="8 9" key="1">
    <citation type="submission" date="2017-04" db="EMBL/GenBank/DDBJ databases">
        <authorList>
            <person name="Afonso C.L."/>
            <person name="Miller P.J."/>
            <person name="Scott M.A."/>
            <person name="Spackman E."/>
            <person name="Goraichik I."/>
            <person name="Dimitrov K.M."/>
            <person name="Suarez D.L."/>
            <person name="Swayne D.E."/>
        </authorList>
    </citation>
    <scope>NUCLEOTIDE SEQUENCE [LARGE SCALE GENOMIC DNA]</scope>
    <source>
        <strain evidence="8 9">USBA 355</strain>
    </source>
</reference>
<name>A0A1Y6CIZ7_9PROT</name>
<dbReference type="InterPro" id="IPR007730">
    <property type="entry name" value="SPOR-like_dom"/>
</dbReference>
<keyword evidence="1 6" id="KW-0732">Signal</keyword>
<dbReference type="GO" id="GO:0042834">
    <property type="term" value="F:peptidoglycan binding"/>
    <property type="evidence" value="ECO:0007669"/>
    <property type="project" value="InterPro"/>
</dbReference>
<comment type="function">
    <text evidence="4">Lytic transglycosylase with a strong preference for naked glycan strands that lack stem peptides.</text>
</comment>
<feature type="signal peptide" evidence="6">
    <location>
        <begin position="1"/>
        <end position="29"/>
    </location>
</feature>
<keyword evidence="2 4" id="KW-0456">Lyase</keyword>
<dbReference type="PROSITE" id="PS51257">
    <property type="entry name" value="PROKAR_LIPOPROTEIN"/>
    <property type="match status" value="1"/>
</dbReference>
<dbReference type="HAMAP" id="MF_02071">
    <property type="entry name" value="RlpA"/>
    <property type="match status" value="1"/>
</dbReference>
<sequence>MLRPLTVLAGIVALAGLLGLSACTEVQFAAQTAKGIAGPPGSETIGRYKVGNPYQVAGKWYYPQVDLDYDETGIASWYGPGFHGGVTANGELYDQNALTAAHPTLPMPSLVEVTNLENGRVLKVRINDRGPYKNGRIIDLSKRAAELLGVTRHGTAKVRVRLLREESLQLAAIAQGKSPELVAEAQAAAPPAVPVVDVKAEPLPGTTPPPAAVKPEPAVARPVQAEPLPLPDGRVTQTAVLPSSIFVQAGAFTESGNAQRLAGRLGGLGPVNVAPASVNGTRFYRVQLGPLASVDEADMLLNRLIDSGFTEARVVIR</sequence>
<evidence type="ECO:0000256" key="1">
    <source>
        <dbReference type="ARBA" id="ARBA00022729"/>
    </source>
</evidence>
<evidence type="ECO:0000256" key="6">
    <source>
        <dbReference type="SAM" id="SignalP"/>
    </source>
</evidence>
<dbReference type="PROSITE" id="PS51724">
    <property type="entry name" value="SPOR"/>
    <property type="match status" value="1"/>
</dbReference>
<evidence type="ECO:0000313" key="9">
    <source>
        <dbReference type="Proteomes" id="UP000192917"/>
    </source>
</evidence>
<dbReference type="Pfam" id="PF03330">
    <property type="entry name" value="DPBB_1"/>
    <property type="match status" value="1"/>
</dbReference>
<dbReference type="Pfam" id="PF05036">
    <property type="entry name" value="SPOR"/>
    <property type="match status" value="1"/>
</dbReference>
<dbReference type="GO" id="GO:0071555">
    <property type="term" value="P:cell wall organization"/>
    <property type="evidence" value="ECO:0007669"/>
    <property type="project" value="UniProtKB-KW"/>
</dbReference>
<dbReference type="InterPro" id="IPR034718">
    <property type="entry name" value="RlpA"/>
</dbReference>
<keyword evidence="4" id="KW-1003">Cell membrane</keyword>
<dbReference type="Gene3D" id="2.40.40.10">
    <property type="entry name" value="RlpA-like domain"/>
    <property type="match status" value="1"/>
</dbReference>
<dbReference type="SUPFAM" id="SSF50685">
    <property type="entry name" value="Barwin-like endoglucanases"/>
    <property type="match status" value="1"/>
</dbReference>
<accession>A0A1Y6CIZ7</accession>
<dbReference type="EMBL" id="FWZX01000028">
    <property type="protein sequence ID" value="SMF68924.1"/>
    <property type="molecule type" value="Genomic_DNA"/>
</dbReference>
<dbReference type="EC" id="4.2.2.-" evidence="4"/>
<dbReference type="NCBIfam" id="TIGR00413">
    <property type="entry name" value="rlpA"/>
    <property type="match status" value="1"/>
</dbReference>
<dbReference type="CDD" id="cd22268">
    <property type="entry name" value="DPBB_RlpA-like"/>
    <property type="match status" value="1"/>
</dbReference>
<comment type="subcellular location">
    <subcellularLocation>
        <location evidence="4">Cell membrane</location>
        <topology evidence="4">Lipid-anchor</topology>
    </subcellularLocation>
</comment>
<keyword evidence="3 4" id="KW-0961">Cell wall biogenesis/degradation</keyword>